<dbReference type="AlphaFoldDB" id="A0A5J5FBI3"/>
<evidence type="ECO:0000313" key="4">
    <source>
        <dbReference type="Proteomes" id="UP000326924"/>
    </source>
</evidence>
<keyword evidence="2" id="KW-0812">Transmembrane</keyword>
<sequence>MAALNSPATSPGTFTGHTNHSVHGLEKKELTVCKASNILLRLPGELHLQISSYLDKDLVSMALAVASDNCTSCILLPYYIPRRSDEKRRLLTIALLTGFPLTTLCWILDVLVVGMETEHAEVLHDCDMFSKQCDQEYRRGGALATWGMITPHRSYNNAYADRVGIINAAAALGKVEVLEALFGRIMSWMDVAELEQGLLTRYPTPIHFACLHAQPHAVRWLMNWYTQHTPAALDVVFSENLDATPFFLALVGFRFPGCTEEDLLDVLNVLVDYPATVVLPCEDGVPWFVRLYWESVVLPAPILRSLLERMPLSADHLATYGGIIVHLASDPSPYSLGCIKVLLKAGLQLPEDCWVNFVTGGIPKLCWMAEKVTGFLPEVPELWSTLLDTLVQFTSQVTGQWANFLSLMEELVTISRRLCPQGFAGDQTLCFAILTCEGVTATPNSNDDSVPTPQKYFRPFVEALVHAGADLDGMWVDGEPRDTRWDTPRMASYRNWTARQLLAEIKRTGRL</sequence>
<keyword evidence="2" id="KW-0472">Membrane</keyword>
<feature type="region of interest" description="Disordered" evidence="1">
    <location>
        <begin position="1"/>
        <end position="20"/>
    </location>
</feature>
<comment type="caution">
    <text evidence="3">The sequence shown here is derived from an EMBL/GenBank/DDBJ whole genome shotgun (WGS) entry which is preliminary data.</text>
</comment>
<organism evidence="3 4">
    <name type="scientific">Sphaerosporella brunnea</name>
    <dbReference type="NCBI Taxonomy" id="1250544"/>
    <lineage>
        <taxon>Eukaryota</taxon>
        <taxon>Fungi</taxon>
        <taxon>Dikarya</taxon>
        <taxon>Ascomycota</taxon>
        <taxon>Pezizomycotina</taxon>
        <taxon>Pezizomycetes</taxon>
        <taxon>Pezizales</taxon>
        <taxon>Pyronemataceae</taxon>
        <taxon>Sphaerosporella</taxon>
    </lineage>
</organism>
<protein>
    <submittedName>
        <fullName evidence="3">Uncharacterized protein</fullName>
    </submittedName>
</protein>
<gene>
    <name evidence="3" type="ORF">FN846DRAFT_885987</name>
</gene>
<keyword evidence="4" id="KW-1185">Reference proteome</keyword>
<reference evidence="3 4" key="1">
    <citation type="submission" date="2019-09" db="EMBL/GenBank/DDBJ databases">
        <title>Draft genome of the ectomycorrhizal ascomycete Sphaerosporella brunnea.</title>
        <authorList>
            <consortium name="DOE Joint Genome Institute"/>
            <person name="Benucci G.M."/>
            <person name="Marozzi G."/>
            <person name="Antonielli L."/>
            <person name="Sanchez S."/>
            <person name="Marco P."/>
            <person name="Wang X."/>
            <person name="Falini L.B."/>
            <person name="Barry K."/>
            <person name="Haridas S."/>
            <person name="Lipzen A."/>
            <person name="Labutti K."/>
            <person name="Grigoriev I.V."/>
            <person name="Murat C."/>
            <person name="Martin F."/>
            <person name="Albertini E."/>
            <person name="Donnini D."/>
            <person name="Bonito G."/>
        </authorList>
    </citation>
    <scope>NUCLEOTIDE SEQUENCE [LARGE SCALE GENOMIC DNA]</scope>
    <source>
        <strain evidence="3 4">Sb_GMNB300</strain>
    </source>
</reference>
<dbReference type="Proteomes" id="UP000326924">
    <property type="component" value="Unassembled WGS sequence"/>
</dbReference>
<name>A0A5J5FBI3_9PEZI</name>
<evidence type="ECO:0000256" key="1">
    <source>
        <dbReference type="SAM" id="MobiDB-lite"/>
    </source>
</evidence>
<evidence type="ECO:0000313" key="3">
    <source>
        <dbReference type="EMBL" id="KAA8914371.1"/>
    </source>
</evidence>
<dbReference type="InParanoid" id="A0A5J5FBI3"/>
<proteinExistence type="predicted"/>
<feature type="transmembrane region" description="Helical" evidence="2">
    <location>
        <begin position="90"/>
        <end position="115"/>
    </location>
</feature>
<feature type="transmembrane region" description="Helical" evidence="2">
    <location>
        <begin position="58"/>
        <end position="78"/>
    </location>
</feature>
<evidence type="ECO:0000256" key="2">
    <source>
        <dbReference type="SAM" id="Phobius"/>
    </source>
</evidence>
<dbReference type="EMBL" id="VXIS01000006">
    <property type="protein sequence ID" value="KAA8914371.1"/>
    <property type="molecule type" value="Genomic_DNA"/>
</dbReference>
<keyword evidence="2" id="KW-1133">Transmembrane helix</keyword>
<accession>A0A5J5FBI3</accession>